<organism evidence="1 2">
    <name type="scientific">Listeria seeligeri</name>
    <dbReference type="NCBI Taxonomy" id="1640"/>
    <lineage>
        <taxon>Bacteria</taxon>
        <taxon>Bacillati</taxon>
        <taxon>Bacillota</taxon>
        <taxon>Bacilli</taxon>
        <taxon>Bacillales</taxon>
        <taxon>Listeriaceae</taxon>
        <taxon>Listeria</taxon>
    </lineage>
</organism>
<protein>
    <submittedName>
        <fullName evidence="1">Uncharacterized protein</fullName>
    </submittedName>
</protein>
<gene>
    <name evidence="1" type="ORF">HB897_09510</name>
</gene>
<sequence length="57" mass="6897">MRDENILAFNIDPIKYKQKYNEKSNQLKYLSCDGGVKARLINEFQQNNFLELEEQKW</sequence>
<dbReference type="RefSeq" id="WP_185383878.1">
    <property type="nucleotide sequence ID" value="NZ_JAARRG010000006.1"/>
</dbReference>
<dbReference type="AlphaFoldDB" id="A0A7X0X301"/>
<accession>A0A7X0X301</accession>
<dbReference type="Proteomes" id="UP000523362">
    <property type="component" value="Unassembled WGS sequence"/>
</dbReference>
<evidence type="ECO:0000313" key="2">
    <source>
        <dbReference type="Proteomes" id="UP000523362"/>
    </source>
</evidence>
<reference evidence="1 2" key="1">
    <citation type="submission" date="2020-03" db="EMBL/GenBank/DDBJ databases">
        <title>Soil Listeria distribution.</title>
        <authorList>
            <person name="Liao J."/>
            <person name="Wiedmann M."/>
        </authorList>
    </citation>
    <scope>NUCLEOTIDE SEQUENCE [LARGE SCALE GENOMIC DNA]</scope>
    <source>
        <strain evidence="1 2">FSL L7-1560</strain>
    </source>
</reference>
<comment type="caution">
    <text evidence="1">The sequence shown here is derived from an EMBL/GenBank/DDBJ whole genome shotgun (WGS) entry which is preliminary data.</text>
</comment>
<evidence type="ECO:0000313" key="1">
    <source>
        <dbReference type="EMBL" id="MBC1486463.1"/>
    </source>
</evidence>
<name>A0A7X0X301_LISSE</name>
<proteinExistence type="predicted"/>
<dbReference type="EMBL" id="JAARRG010000006">
    <property type="protein sequence ID" value="MBC1486463.1"/>
    <property type="molecule type" value="Genomic_DNA"/>
</dbReference>